<keyword evidence="3" id="KW-0813">Transport</keyword>
<evidence type="ECO:0000313" key="12">
    <source>
        <dbReference type="Proteomes" id="UP000662931"/>
    </source>
</evidence>
<dbReference type="EMBL" id="CP064812">
    <property type="protein sequence ID" value="QPG74451.1"/>
    <property type="molecule type" value="Genomic_DNA"/>
</dbReference>
<keyword evidence="8 10" id="KW-0472">Membrane</keyword>
<dbReference type="PANTHER" id="PTHR22601">
    <property type="entry name" value="ISP4 LIKE PROTEIN"/>
    <property type="match status" value="1"/>
</dbReference>
<keyword evidence="7 10" id="KW-1133">Transmembrane helix</keyword>
<evidence type="ECO:0000256" key="9">
    <source>
        <dbReference type="SAM" id="MobiDB-lite"/>
    </source>
</evidence>
<dbReference type="RefSeq" id="XP_038778016.1">
    <property type="nucleotide sequence ID" value="XM_038922088.1"/>
</dbReference>
<feature type="transmembrane region" description="Helical" evidence="10">
    <location>
        <begin position="663"/>
        <end position="684"/>
    </location>
</feature>
<feature type="transmembrane region" description="Helical" evidence="10">
    <location>
        <begin position="320"/>
        <end position="337"/>
    </location>
</feature>
<evidence type="ECO:0000256" key="4">
    <source>
        <dbReference type="ARBA" id="ARBA00022692"/>
    </source>
</evidence>
<dbReference type="NCBIfam" id="TIGR00728">
    <property type="entry name" value="OPT_sfam"/>
    <property type="match status" value="2"/>
</dbReference>
<keyword evidence="6" id="KW-0653">Protein transport</keyword>
<dbReference type="KEGG" id="bnn:FOA43_001781"/>
<dbReference type="GO" id="GO:0015031">
    <property type="term" value="P:protein transport"/>
    <property type="evidence" value="ECO:0007669"/>
    <property type="project" value="UniProtKB-KW"/>
</dbReference>
<comment type="similarity">
    <text evidence="2">Belongs to the oligopeptide OPT transporter family.</text>
</comment>
<reference evidence="11" key="1">
    <citation type="submission" date="2020-10" db="EMBL/GenBank/DDBJ databases">
        <authorList>
            <person name="Roach M.J.R."/>
        </authorList>
    </citation>
    <scope>NUCLEOTIDE SEQUENCE</scope>
    <source>
        <strain evidence="11">CBS 1945</strain>
    </source>
</reference>
<dbReference type="Proteomes" id="UP000662931">
    <property type="component" value="Chromosome 1"/>
</dbReference>
<protein>
    <recommendedName>
        <fullName evidence="13">Oligopeptide transporter 2</fullName>
    </recommendedName>
</protein>
<evidence type="ECO:0000256" key="10">
    <source>
        <dbReference type="SAM" id="Phobius"/>
    </source>
</evidence>
<name>A0A875RY79_EENNA</name>
<gene>
    <name evidence="11" type="ORF">FOA43_001781</name>
</gene>
<evidence type="ECO:0000256" key="5">
    <source>
        <dbReference type="ARBA" id="ARBA00022856"/>
    </source>
</evidence>
<feature type="transmembrane region" description="Helical" evidence="10">
    <location>
        <begin position="764"/>
        <end position="786"/>
    </location>
</feature>
<organism evidence="11 12">
    <name type="scientific">Eeniella nana</name>
    <name type="common">Yeast</name>
    <name type="synonym">Brettanomyces nanus</name>
    <dbReference type="NCBI Taxonomy" id="13502"/>
    <lineage>
        <taxon>Eukaryota</taxon>
        <taxon>Fungi</taxon>
        <taxon>Dikarya</taxon>
        <taxon>Ascomycota</taxon>
        <taxon>Saccharomycotina</taxon>
        <taxon>Pichiomycetes</taxon>
        <taxon>Pichiales</taxon>
        <taxon>Pichiaceae</taxon>
        <taxon>Brettanomyces</taxon>
    </lineage>
</organism>
<keyword evidence="12" id="KW-1185">Reference proteome</keyword>
<accession>A0A875RY79</accession>
<dbReference type="GO" id="GO:0016020">
    <property type="term" value="C:membrane"/>
    <property type="evidence" value="ECO:0007669"/>
    <property type="project" value="UniProtKB-SubCell"/>
</dbReference>
<feature type="transmembrane region" description="Helical" evidence="10">
    <location>
        <begin position="485"/>
        <end position="505"/>
    </location>
</feature>
<keyword evidence="4 10" id="KW-0812">Transmembrane</keyword>
<evidence type="ECO:0000313" key="11">
    <source>
        <dbReference type="EMBL" id="QPG74451.1"/>
    </source>
</evidence>
<feature type="transmembrane region" description="Helical" evidence="10">
    <location>
        <begin position="511"/>
        <end position="530"/>
    </location>
</feature>
<dbReference type="InterPro" id="IPR004813">
    <property type="entry name" value="OPT"/>
</dbReference>
<feature type="transmembrane region" description="Helical" evidence="10">
    <location>
        <begin position="388"/>
        <end position="407"/>
    </location>
</feature>
<dbReference type="InterPro" id="IPR004648">
    <property type="entry name" value="Oligpept_transpt"/>
</dbReference>
<proteinExistence type="inferred from homology"/>
<feature type="transmembrane region" description="Helical" evidence="10">
    <location>
        <begin position="227"/>
        <end position="244"/>
    </location>
</feature>
<dbReference type="Pfam" id="PF03169">
    <property type="entry name" value="OPT"/>
    <property type="match status" value="2"/>
</dbReference>
<evidence type="ECO:0000256" key="7">
    <source>
        <dbReference type="ARBA" id="ARBA00022989"/>
    </source>
</evidence>
<feature type="transmembrane region" description="Helical" evidence="10">
    <location>
        <begin position="537"/>
        <end position="554"/>
    </location>
</feature>
<feature type="region of interest" description="Disordered" evidence="9">
    <location>
        <begin position="1"/>
        <end position="24"/>
    </location>
</feature>
<dbReference type="AlphaFoldDB" id="A0A875RY79"/>
<evidence type="ECO:0000256" key="2">
    <source>
        <dbReference type="ARBA" id="ARBA00008807"/>
    </source>
</evidence>
<dbReference type="GeneID" id="62195182"/>
<evidence type="ECO:0000256" key="8">
    <source>
        <dbReference type="ARBA" id="ARBA00023136"/>
    </source>
</evidence>
<evidence type="ECO:0000256" key="6">
    <source>
        <dbReference type="ARBA" id="ARBA00022927"/>
    </source>
</evidence>
<comment type="subcellular location">
    <subcellularLocation>
        <location evidence="1">Membrane</location>
        <topology evidence="1">Multi-pass membrane protein</topology>
    </subcellularLocation>
</comment>
<evidence type="ECO:0000256" key="3">
    <source>
        <dbReference type="ARBA" id="ARBA00022448"/>
    </source>
</evidence>
<evidence type="ECO:0008006" key="13">
    <source>
        <dbReference type="Google" id="ProtNLM"/>
    </source>
</evidence>
<dbReference type="OrthoDB" id="9986677at2759"/>
<dbReference type="GO" id="GO:0035673">
    <property type="term" value="F:oligopeptide transmembrane transporter activity"/>
    <property type="evidence" value="ECO:0007669"/>
    <property type="project" value="InterPro"/>
</dbReference>
<evidence type="ECO:0000256" key="1">
    <source>
        <dbReference type="ARBA" id="ARBA00004141"/>
    </source>
</evidence>
<feature type="transmembrane region" description="Helical" evidence="10">
    <location>
        <begin position="735"/>
        <end position="752"/>
    </location>
</feature>
<sequence>MENKIHIAETSGSSSDIQQTEDEKKITTDYYSEIDEDKYNRIVKLLGKPKNSDETDAAQDIHYVLDKIDGLSLEDALEILRTVEKNHKNDLNFPKTSKKKIEQLLHQPELFSKDEYDFGAKAEAAVIYYFSLYPEVRAVTAPQDDPEEPCETIRAYILGLAWAVIGQFINSFFNSRYPNVTINSVVCQTLLYPCGKLFQLIIPDWGFNFRGIHYSLNSGPWSYKEQMFATIIFNVSMTSVYVFYNIQTQEVYYDDDWLDSGYKILLILSTQSMGLGFAGLLRRFVVFPVEAIWPTVLPTMALNRALLIPENKETVHGWKISKYPIGGLIILAIYYTNTKWSAYFPINSSSLYDNTGESYNVTKVIKNGRLDQQMYENYSPPFFSAANLLSYSAFFMTYPLLFIYVLVDQWQIVVRAYGDIWKLIKGTSARAKKGCGMAFHSLARGNFKGFFTGIGHIFSEGKSVYDGFDDPFTRSIKKYPEVPNWWFMIVVLVSFIFAIILLTAYPLGTPVWTIFFVIGINIIFLVPMTLMSATTGITVGLNVLVELVIGYALPGNAEALMFVKAYGYNIDSQASTYTSDQKMSHYSRIPPRTVFRGQIVSTIITSFVSYGVVNFVDTSISGICTTTQAQKFTCANGSRVFFSASVMWGLIGPKRVFGEQYPALKWMFLVGFIVAVVWCGLKKYGATIREWIRESIPHAIFSALDSTIFKVISLLRNVHPALITIGVMEWAPLNMAFQTMGLYLSAYFMYYLKRHKTSWWEKYNYVLSAGLSAGVAFSAIIIFFAVQYHSKNVSWWGNNITAEGVDGYAGQTALYTDLPDKGYIGPDYWS</sequence>
<feature type="transmembrane region" description="Helical" evidence="10">
    <location>
        <begin position="264"/>
        <end position="285"/>
    </location>
</feature>
<keyword evidence="5" id="KW-0571">Peptide transport</keyword>